<dbReference type="RefSeq" id="XP_070881438.1">
    <property type="nucleotide sequence ID" value="XM_071030381.1"/>
</dbReference>
<organism evidence="3 4">
    <name type="scientific">Aspergillus lucknowensis</name>
    <dbReference type="NCBI Taxonomy" id="176173"/>
    <lineage>
        <taxon>Eukaryota</taxon>
        <taxon>Fungi</taxon>
        <taxon>Dikarya</taxon>
        <taxon>Ascomycota</taxon>
        <taxon>Pezizomycotina</taxon>
        <taxon>Eurotiomycetes</taxon>
        <taxon>Eurotiomycetidae</taxon>
        <taxon>Eurotiales</taxon>
        <taxon>Aspergillaceae</taxon>
        <taxon>Aspergillus</taxon>
        <taxon>Aspergillus subgen. Nidulantes</taxon>
    </lineage>
</organism>
<keyword evidence="2" id="KW-1133">Transmembrane helix</keyword>
<keyword evidence="2" id="KW-0472">Membrane</keyword>
<feature type="transmembrane region" description="Helical" evidence="2">
    <location>
        <begin position="96"/>
        <end position="122"/>
    </location>
</feature>
<keyword evidence="2" id="KW-0812">Transmembrane</keyword>
<dbReference type="EMBL" id="JBFXLQ010000067">
    <property type="protein sequence ID" value="KAL2862459.1"/>
    <property type="molecule type" value="Genomic_DNA"/>
</dbReference>
<feature type="region of interest" description="Disordered" evidence="1">
    <location>
        <begin position="1"/>
        <end position="21"/>
    </location>
</feature>
<evidence type="ECO:0000313" key="3">
    <source>
        <dbReference type="EMBL" id="KAL2862459.1"/>
    </source>
</evidence>
<evidence type="ECO:0000256" key="2">
    <source>
        <dbReference type="SAM" id="Phobius"/>
    </source>
</evidence>
<protein>
    <submittedName>
        <fullName evidence="3">Uncharacterized protein</fullName>
    </submittedName>
</protein>
<proteinExistence type="predicted"/>
<gene>
    <name evidence="3" type="ORF">BJX67DRAFT_366290</name>
</gene>
<dbReference type="Proteomes" id="UP001610432">
    <property type="component" value="Unassembled WGS sequence"/>
</dbReference>
<sequence>MSMIAGDAIRRNQDTSDASARRCSSNTGFVQTTIRTSTGCSYDLRVWQVTDIFNSVLGLGRLGRSVIIDHGGEILLCLATSVASATSLARRFANRFVHAVLCICFAIDAYRLFTIAFDLLFLGD</sequence>
<comment type="caution">
    <text evidence="3">The sequence shown here is derived from an EMBL/GenBank/DDBJ whole genome shotgun (WGS) entry which is preliminary data.</text>
</comment>
<accession>A0ABR4LD37</accession>
<evidence type="ECO:0000313" key="4">
    <source>
        <dbReference type="Proteomes" id="UP001610432"/>
    </source>
</evidence>
<reference evidence="3 4" key="1">
    <citation type="submission" date="2024-07" db="EMBL/GenBank/DDBJ databases">
        <title>Section-level genome sequencing and comparative genomics of Aspergillus sections Usti and Cavernicolus.</title>
        <authorList>
            <consortium name="Lawrence Berkeley National Laboratory"/>
            <person name="Nybo J.L."/>
            <person name="Vesth T.C."/>
            <person name="Theobald S."/>
            <person name="Frisvad J.C."/>
            <person name="Larsen T.O."/>
            <person name="Kjaerboelling I."/>
            <person name="Rothschild-Mancinelli K."/>
            <person name="Lyhne E.K."/>
            <person name="Kogle M.E."/>
            <person name="Barry K."/>
            <person name="Clum A."/>
            <person name="Na H."/>
            <person name="Ledsgaard L."/>
            <person name="Lin J."/>
            <person name="Lipzen A."/>
            <person name="Kuo A."/>
            <person name="Riley R."/>
            <person name="Mondo S."/>
            <person name="Labutti K."/>
            <person name="Haridas S."/>
            <person name="Pangalinan J."/>
            <person name="Salamov A.A."/>
            <person name="Simmons B.A."/>
            <person name="Magnuson J.K."/>
            <person name="Chen J."/>
            <person name="Drula E."/>
            <person name="Henrissat B."/>
            <person name="Wiebenga A."/>
            <person name="Lubbers R.J."/>
            <person name="Gomes A.C."/>
            <person name="Macurrencykelacurrency M.R."/>
            <person name="Stajich J."/>
            <person name="Grigoriev I.V."/>
            <person name="Mortensen U.H."/>
            <person name="De Vries R.P."/>
            <person name="Baker S.E."/>
            <person name="Andersen M.R."/>
        </authorList>
    </citation>
    <scope>NUCLEOTIDE SEQUENCE [LARGE SCALE GENOMIC DNA]</scope>
    <source>
        <strain evidence="3 4">CBS 449.75</strain>
    </source>
</reference>
<evidence type="ECO:0000256" key="1">
    <source>
        <dbReference type="SAM" id="MobiDB-lite"/>
    </source>
</evidence>
<keyword evidence="4" id="KW-1185">Reference proteome</keyword>
<dbReference type="GeneID" id="98145453"/>
<name>A0ABR4LD37_9EURO</name>